<dbReference type="NCBIfam" id="TIGR03998">
    <property type="entry name" value="thiol_BshC"/>
    <property type="match status" value="1"/>
</dbReference>
<dbReference type="Proteomes" id="UP000242547">
    <property type="component" value="Unassembled WGS sequence"/>
</dbReference>
<evidence type="ECO:0000313" key="6">
    <source>
        <dbReference type="Proteomes" id="UP000242547"/>
    </source>
</evidence>
<evidence type="ECO:0000259" key="4">
    <source>
        <dbReference type="Pfam" id="PF24850"/>
    </source>
</evidence>
<dbReference type="EMBL" id="PYZL01000005">
    <property type="protein sequence ID" value="PTE74439.1"/>
    <property type="molecule type" value="Genomic_DNA"/>
</dbReference>
<proteinExistence type="inferred from homology"/>
<organism evidence="5 6">
    <name type="scientific">Staphylococcus devriesei</name>
    <dbReference type="NCBI Taxonomy" id="586733"/>
    <lineage>
        <taxon>Bacteria</taxon>
        <taxon>Bacillati</taxon>
        <taxon>Bacillota</taxon>
        <taxon>Bacilli</taxon>
        <taxon>Bacillales</taxon>
        <taxon>Staphylococcaceae</taxon>
        <taxon>Staphylococcus</taxon>
    </lineage>
</organism>
<dbReference type="PIRSF" id="PIRSF012535">
    <property type="entry name" value="UCP012535"/>
    <property type="match status" value="1"/>
</dbReference>
<dbReference type="Pfam" id="PF10079">
    <property type="entry name" value="Rossmann-like_BshC"/>
    <property type="match status" value="1"/>
</dbReference>
<keyword evidence="1 2" id="KW-0436">Ligase</keyword>
<dbReference type="HAMAP" id="MF_01867">
    <property type="entry name" value="BshC"/>
    <property type="match status" value="1"/>
</dbReference>
<name>A0A2T4KKB3_9STAP</name>
<dbReference type="EC" id="6.-.-.-" evidence="2"/>
<feature type="domain" description="Bacillithiol biosynthesis BshC N-terminal Rossmann-like" evidence="3">
    <location>
        <begin position="1"/>
        <end position="377"/>
    </location>
</feature>
<gene>
    <name evidence="2 5" type="primary">bshC</name>
    <name evidence="5" type="ORF">BUY44_01625</name>
</gene>
<evidence type="ECO:0000259" key="3">
    <source>
        <dbReference type="Pfam" id="PF10079"/>
    </source>
</evidence>
<dbReference type="RefSeq" id="WP_107505659.1">
    <property type="nucleotide sequence ID" value="NZ_PYZL01000005.1"/>
</dbReference>
<evidence type="ECO:0000256" key="2">
    <source>
        <dbReference type="HAMAP-Rule" id="MF_01867"/>
    </source>
</evidence>
<evidence type="ECO:0000313" key="5">
    <source>
        <dbReference type="EMBL" id="PTE74439.1"/>
    </source>
</evidence>
<dbReference type="InterPro" id="IPR011199">
    <property type="entry name" value="Bacillithiol_biosynth_BshC"/>
</dbReference>
<comment type="function">
    <text evidence="2">Involved in bacillithiol (BSH) biosynthesis. May catalyze the last step of the pathway, the addition of cysteine to glucosamine malate (GlcN-Mal) to generate BSH.</text>
</comment>
<dbReference type="InterPro" id="IPR055399">
    <property type="entry name" value="CC_BshC"/>
</dbReference>
<dbReference type="AlphaFoldDB" id="A0A2T4KKB3"/>
<dbReference type="GO" id="GO:0016874">
    <property type="term" value="F:ligase activity"/>
    <property type="evidence" value="ECO:0007669"/>
    <property type="project" value="UniProtKB-UniRule"/>
</dbReference>
<reference evidence="5 6" key="1">
    <citation type="journal article" date="2016" name="Front. Microbiol.">
        <title>Comprehensive Phylogenetic Analysis of Bovine Non-aureus Staphylococci Species Based on Whole-Genome Sequencing.</title>
        <authorList>
            <person name="Naushad S."/>
            <person name="Barkema H.W."/>
            <person name="Luby C."/>
            <person name="Condas L.A."/>
            <person name="Nobrega D.B."/>
            <person name="Carson D.A."/>
            <person name="De Buck J."/>
        </authorList>
    </citation>
    <scope>NUCLEOTIDE SEQUENCE [LARGE SCALE GENOMIC DNA]</scope>
    <source>
        <strain evidence="5 6">SNUC 761</strain>
    </source>
</reference>
<evidence type="ECO:0000256" key="1">
    <source>
        <dbReference type="ARBA" id="ARBA00022598"/>
    </source>
</evidence>
<accession>A0A2T4KKB3</accession>
<feature type="domain" description="Bacillithiol biosynthesis BshC C-terminal coiled-coil" evidence="4">
    <location>
        <begin position="379"/>
        <end position="536"/>
    </location>
</feature>
<protein>
    <recommendedName>
        <fullName evidence="2">Putative cysteine ligase BshC</fullName>
        <ecNumber evidence="2">6.-.-.-</ecNumber>
    </recommendedName>
</protein>
<sequence length="537" mass="62986">MDCQVTYFKEKDAFITKLENSDEQLLKFYQYNPVEQSSFINRMNSSNNGREQQLAQIIGAYMSDLDITASQQENLKALENGAKVVIGGQQAGMFGGPLYTFHKILSIVILSNQLSEEHNKPVVPVFWIAGEDHDFDEVNHTYVYNSKEAQLHKIKYHTMTPPETNVSRYSPDKEALIETLKQFFKELKETENTKPLYNKCLNIINQFDTWTDLFKGLLHEVFKEHGVLFIDAQFDRLRQLEKPLLKKIIEKHQEIDEAFRSTQQQTKTLGLEQMIQTETNVHLFLHKDNMRQLLTKEGDVFKLSKSDVEFSKEEILSLIESEPERFSNNVVTRPVMEEWLFNTVAFVGGPSEIKYWAELNEVFKLLNVEMPIVLPRMKMTYITERTDKLLDQYQLKADNVIQLGIENDRTKFVREQASEDFIQRVEELKAEHAKIYKHLLAEVEGNQDNVNLVNKNNEIHNDQFDYLLKRYLLNIERENDISMKHFRELEHVLRPLHGLQERIWNPLQIMNDFGIDVLSPSTYPPLEYTFEQIIIKP</sequence>
<comment type="similarity">
    <text evidence="2">Belongs to the BshC family.</text>
</comment>
<dbReference type="Pfam" id="PF24850">
    <property type="entry name" value="CC_BshC"/>
    <property type="match status" value="1"/>
</dbReference>
<dbReference type="InterPro" id="IPR055398">
    <property type="entry name" value="Rossmann-like_BshC"/>
</dbReference>
<comment type="caution">
    <text evidence="5">The sequence shown here is derived from an EMBL/GenBank/DDBJ whole genome shotgun (WGS) entry which is preliminary data.</text>
</comment>